<dbReference type="GO" id="GO:0098797">
    <property type="term" value="C:plasma membrane protein complex"/>
    <property type="evidence" value="ECO:0007669"/>
    <property type="project" value="TreeGrafter"/>
</dbReference>
<evidence type="ECO:0000313" key="4">
    <source>
        <dbReference type="EMBL" id="GAK76713.1"/>
    </source>
</evidence>
<sequence>MKTNLFKEGAATPSKKDRFDKKKVNVKVNPVINFQIGLIAALLLAFVVIELTTQTVEPERVIVSNTDIADPDWTNPTFRIVPNKPKPEVVIKPNKELPPVVVPDDTPDPDPIPEEKPIEPVVDTPSDNTPVDDSPIESAPVKTKKPAPKTSITTTMDGVDSMPPLYPGCESLDNNVDRRKCFNDKMQRFVQRKFNKGLADELNLDDGEIVKIDILFTINEKGLPIDVKVKAPHAILEKEAYRLIGKLPKITPGKINGDPVSVYFHLPIRFKMNR</sequence>
<accession>A0A081DCR7</accession>
<dbReference type="InterPro" id="IPR051045">
    <property type="entry name" value="TonB-dependent_transducer"/>
</dbReference>
<dbReference type="GO" id="GO:0055085">
    <property type="term" value="P:transmembrane transport"/>
    <property type="evidence" value="ECO:0007669"/>
    <property type="project" value="InterPro"/>
</dbReference>
<proteinExistence type="predicted"/>
<evidence type="ECO:0000313" key="5">
    <source>
        <dbReference type="Proteomes" id="UP000028980"/>
    </source>
</evidence>
<evidence type="ECO:0000256" key="1">
    <source>
        <dbReference type="SAM" id="MobiDB-lite"/>
    </source>
</evidence>
<keyword evidence="2" id="KW-0812">Transmembrane</keyword>
<keyword evidence="2" id="KW-1133">Transmembrane helix</keyword>
<dbReference type="InterPro" id="IPR037682">
    <property type="entry name" value="TonB_C"/>
</dbReference>
<dbReference type="Pfam" id="PF03544">
    <property type="entry name" value="TonB_C"/>
    <property type="match status" value="1"/>
</dbReference>
<dbReference type="GO" id="GO:0031992">
    <property type="term" value="F:energy transducer activity"/>
    <property type="evidence" value="ECO:0007669"/>
    <property type="project" value="TreeGrafter"/>
</dbReference>
<evidence type="ECO:0000256" key="2">
    <source>
        <dbReference type="SAM" id="Phobius"/>
    </source>
</evidence>
<gene>
    <name evidence="4" type="ORF">JCM19296_2313</name>
</gene>
<dbReference type="EMBL" id="BBLG01000005">
    <property type="protein sequence ID" value="GAK76713.1"/>
    <property type="molecule type" value="Genomic_DNA"/>
</dbReference>
<dbReference type="PANTHER" id="PTHR33446">
    <property type="entry name" value="PROTEIN TONB-RELATED"/>
    <property type="match status" value="1"/>
</dbReference>
<dbReference type="PANTHER" id="PTHR33446:SF2">
    <property type="entry name" value="PROTEIN TONB"/>
    <property type="match status" value="1"/>
</dbReference>
<feature type="domain" description="TonB C-terminal" evidence="3">
    <location>
        <begin position="213"/>
        <end position="272"/>
    </location>
</feature>
<evidence type="ECO:0000259" key="3">
    <source>
        <dbReference type="Pfam" id="PF03544"/>
    </source>
</evidence>
<dbReference type="Gene3D" id="3.30.1150.10">
    <property type="match status" value="1"/>
</dbReference>
<dbReference type="AlphaFoldDB" id="A0A081DCR7"/>
<reference evidence="4 5" key="1">
    <citation type="journal article" date="2014" name="Genome Announc.">
        <title>Draft Genome Sequences of Marine Flavobacterium Nonlabens Strains NR17, NR24, NR27, NR32, NR33, and Ara13.</title>
        <authorList>
            <person name="Nakanishi M."/>
            <person name="Meirelles P."/>
            <person name="Suzuki R."/>
            <person name="Takatani N."/>
            <person name="Mino S."/>
            <person name="Suda W."/>
            <person name="Oshima K."/>
            <person name="Hattori M."/>
            <person name="Ohkuma M."/>
            <person name="Hosokawa M."/>
            <person name="Miyashita K."/>
            <person name="Thompson F.L."/>
            <person name="Niwa A."/>
            <person name="Sawabe T."/>
            <person name="Sawabe T."/>
        </authorList>
    </citation>
    <scope>NUCLEOTIDE SEQUENCE [LARGE SCALE GENOMIC DNA]</scope>
    <source>
        <strain evidence="5">JCM19296</strain>
    </source>
</reference>
<dbReference type="SUPFAM" id="SSF74653">
    <property type="entry name" value="TolA/TonB C-terminal domain"/>
    <property type="match status" value="1"/>
</dbReference>
<feature type="region of interest" description="Disordered" evidence="1">
    <location>
        <begin position="97"/>
        <end position="159"/>
    </location>
</feature>
<comment type="caution">
    <text evidence="4">The sequence shown here is derived from an EMBL/GenBank/DDBJ whole genome shotgun (WGS) entry which is preliminary data.</text>
</comment>
<name>A0A081DCR7_NONUL</name>
<feature type="transmembrane region" description="Helical" evidence="2">
    <location>
        <begin position="31"/>
        <end position="49"/>
    </location>
</feature>
<organism evidence="4 5">
    <name type="scientific">Nonlabens ulvanivorans</name>
    <name type="common">Persicivirga ulvanivorans</name>
    <dbReference type="NCBI Taxonomy" id="906888"/>
    <lineage>
        <taxon>Bacteria</taxon>
        <taxon>Pseudomonadati</taxon>
        <taxon>Bacteroidota</taxon>
        <taxon>Flavobacteriia</taxon>
        <taxon>Flavobacteriales</taxon>
        <taxon>Flavobacteriaceae</taxon>
        <taxon>Nonlabens</taxon>
    </lineage>
</organism>
<protein>
    <submittedName>
        <fullName evidence="4">Regulatory sensor-transducer</fullName>
    </submittedName>
</protein>
<keyword evidence="2" id="KW-0472">Membrane</keyword>
<dbReference type="Proteomes" id="UP000028980">
    <property type="component" value="Unassembled WGS sequence"/>
</dbReference>